<keyword evidence="1" id="KW-0472">Membrane</keyword>
<dbReference type="Proteomes" id="UP000244722">
    <property type="component" value="Unassembled WGS sequence"/>
</dbReference>
<proteinExistence type="predicted"/>
<evidence type="ECO:0000256" key="1">
    <source>
        <dbReference type="SAM" id="Phobius"/>
    </source>
</evidence>
<reference evidence="2 3" key="1">
    <citation type="submission" date="2017-04" db="EMBL/GenBank/DDBJ databases">
        <title>Draft genome sequence of Tuber borchii Vittad., a whitish edible truffle.</title>
        <authorList>
            <consortium name="DOE Joint Genome Institute"/>
            <person name="Murat C."/>
            <person name="Kuo A."/>
            <person name="Barry K.W."/>
            <person name="Clum A."/>
            <person name="Dockter R.B."/>
            <person name="Fauchery L."/>
            <person name="Iotti M."/>
            <person name="Kohler A."/>
            <person name="Labutti K."/>
            <person name="Lindquist E.A."/>
            <person name="Lipzen A."/>
            <person name="Ohm R.A."/>
            <person name="Wang M."/>
            <person name="Grigoriev I.V."/>
            <person name="Zambonelli A."/>
            <person name="Martin F.M."/>
        </authorList>
    </citation>
    <scope>NUCLEOTIDE SEQUENCE [LARGE SCALE GENOMIC DNA]</scope>
    <source>
        <strain evidence="2 3">Tbo3840</strain>
    </source>
</reference>
<sequence length="139" mass="16415">MPTIDDNERRSGTRIFLLRFSPIVGDEALVLMFTCEMALVRLGFFFFFFCLFCFFVSKRLLGTLVLTHLPVVVTHFFLSQAWQSVLSFFAFCFCVYHSPYYILITLAFFLLYNTFYYYSMLAVILSLFMLFGLRVRLDI</sequence>
<keyword evidence="3" id="KW-1185">Reference proteome</keyword>
<protein>
    <submittedName>
        <fullName evidence="2">Uncharacterized protein</fullName>
    </submittedName>
</protein>
<feature type="transmembrane region" description="Helical" evidence="1">
    <location>
        <begin position="28"/>
        <end position="54"/>
    </location>
</feature>
<evidence type="ECO:0000313" key="3">
    <source>
        <dbReference type="Proteomes" id="UP000244722"/>
    </source>
</evidence>
<keyword evidence="1" id="KW-1133">Transmembrane helix</keyword>
<name>A0A2T7A8N4_TUBBO</name>
<dbReference type="AlphaFoldDB" id="A0A2T7A8N4"/>
<keyword evidence="1" id="KW-0812">Transmembrane</keyword>
<evidence type="ECO:0000313" key="2">
    <source>
        <dbReference type="EMBL" id="PUU84101.1"/>
    </source>
</evidence>
<dbReference type="EMBL" id="NESQ01000004">
    <property type="protein sequence ID" value="PUU84101.1"/>
    <property type="molecule type" value="Genomic_DNA"/>
</dbReference>
<organism evidence="2 3">
    <name type="scientific">Tuber borchii</name>
    <name type="common">White truffle</name>
    <dbReference type="NCBI Taxonomy" id="42251"/>
    <lineage>
        <taxon>Eukaryota</taxon>
        <taxon>Fungi</taxon>
        <taxon>Dikarya</taxon>
        <taxon>Ascomycota</taxon>
        <taxon>Pezizomycotina</taxon>
        <taxon>Pezizomycetes</taxon>
        <taxon>Pezizales</taxon>
        <taxon>Tuberaceae</taxon>
        <taxon>Tuber</taxon>
    </lineage>
</organism>
<feature type="transmembrane region" description="Helical" evidence="1">
    <location>
        <begin position="60"/>
        <end position="78"/>
    </location>
</feature>
<comment type="caution">
    <text evidence="2">The sequence shown here is derived from an EMBL/GenBank/DDBJ whole genome shotgun (WGS) entry which is preliminary data.</text>
</comment>
<feature type="transmembrane region" description="Helical" evidence="1">
    <location>
        <begin position="85"/>
        <end position="109"/>
    </location>
</feature>
<feature type="transmembrane region" description="Helical" evidence="1">
    <location>
        <begin position="115"/>
        <end position="133"/>
    </location>
</feature>
<gene>
    <name evidence="2" type="ORF">B9Z19DRAFT_564528</name>
</gene>
<accession>A0A2T7A8N4</accession>